<dbReference type="Proteomes" id="UP000789375">
    <property type="component" value="Unassembled WGS sequence"/>
</dbReference>
<name>A0A9N9HCT2_FUNMO</name>
<dbReference type="EMBL" id="CAJVPP010006390">
    <property type="protein sequence ID" value="CAG8677696.1"/>
    <property type="molecule type" value="Genomic_DNA"/>
</dbReference>
<proteinExistence type="predicted"/>
<feature type="chain" id="PRO_5040338146" evidence="1">
    <location>
        <begin position="23"/>
        <end position="506"/>
    </location>
</feature>
<evidence type="ECO:0000313" key="3">
    <source>
        <dbReference type="Proteomes" id="UP000789375"/>
    </source>
</evidence>
<evidence type="ECO:0000313" key="2">
    <source>
        <dbReference type="EMBL" id="CAG8677696.1"/>
    </source>
</evidence>
<comment type="caution">
    <text evidence="2">The sequence shown here is derived from an EMBL/GenBank/DDBJ whole genome shotgun (WGS) entry which is preliminary data.</text>
</comment>
<keyword evidence="3" id="KW-1185">Reference proteome</keyword>
<sequence length="506" mass="56977">MQSKTFITLTFLILTIISSVHAWITVGLSYKICDTTFTDDVIHINEHDAHFYTNSTKVKKITTDNQTSDGFVLNVTMYGCQDNCGWSFDLKVDNSTRKVTPVASKQLPYTCTGNPNTWRVDLNTKVLSVGETPNPDYPFSFNLAMHYCKNNYNIDNNTAITGKDVKNNYNCLRAYSDKMYDPSTIFNFENDGNRWPFMGQKPAALSLAATVDNAFTFYQNHYLGLKYSFSNLTENMVNHLTDFAPFYNHAPDESISYDISGTLQLLTDHFKLNLLQVGTIFVDSVSDQPTFLDKNGAPLKRTVSIKDFYYKVPFDASGTMKNTFKNFGQDKDSFLKKIIDKLPNTVNGNIDVFTPSSKWLAAPFYVAIELVNFGSLDVRNFVQPTLNAAVASTILNHYGLTYCNHVNQDLCGKCCLAQVKVTRWENTCYVRGSFDCDNIKKFVNFADYWHYDYCKNNENGWSINSGDCINESTIRCSAFPNGCNSYSCAPSPDSGKTSGDCNHCDG</sequence>
<reference evidence="2" key="1">
    <citation type="submission" date="2021-06" db="EMBL/GenBank/DDBJ databases">
        <authorList>
            <person name="Kallberg Y."/>
            <person name="Tangrot J."/>
            <person name="Rosling A."/>
        </authorList>
    </citation>
    <scope>NUCLEOTIDE SEQUENCE</scope>
    <source>
        <strain evidence="2">87-6 pot B 2015</strain>
    </source>
</reference>
<evidence type="ECO:0000256" key="1">
    <source>
        <dbReference type="SAM" id="SignalP"/>
    </source>
</evidence>
<keyword evidence="1" id="KW-0732">Signal</keyword>
<feature type="signal peptide" evidence="1">
    <location>
        <begin position="1"/>
        <end position="22"/>
    </location>
</feature>
<gene>
    <name evidence="2" type="ORF">FMOSSE_LOCUS12727</name>
</gene>
<protein>
    <submittedName>
        <fullName evidence="2">12424_t:CDS:1</fullName>
    </submittedName>
</protein>
<accession>A0A9N9HCT2</accession>
<organism evidence="2 3">
    <name type="scientific">Funneliformis mosseae</name>
    <name type="common">Endomycorrhizal fungus</name>
    <name type="synonym">Glomus mosseae</name>
    <dbReference type="NCBI Taxonomy" id="27381"/>
    <lineage>
        <taxon>Eukaryota</taxon>
        <taxon>Fungi</taxon>
        <taxon>Fungi incertae sedis</taxon>
        <taxon>Mucoromycota</taxon>
        <taxon>Glomeromycotina</taxon>
        <taxon>Glomeromycetes</taxon>
        <taxon>Glomerales</taxon>
        <taxon>Glomeraceae</taxon>
        <taxon>Funneliformis</taxon>
    </lineage>
</organism>
<dbReference type="AlphaFoldDB" id="A0A9N9HCT2"/>